<proteinExistence type="predicted"/>
<protein>
    <submittedName>
        <fullName evidence="2">Uncharacterized protein</fullName>
    </submittedName>
</protein>
<feature type="compositionally biased region" description="Polar residues" evidence="1">
    <location>
        <begin position="132"/>
        <end position="141"/>
    </location>
</feature>
<evidence type="ECO:0000313" key="3">
    <source>
        <dbReference type="Proteomes" id="UP001279734"/>
    </source>
</evidence>
<comment type="caution">
    <text evidence="2">The sequence shown here is derived from an EMBL/GenBank/DDBJ whole genome shotgun (WGS) entry which is preliminary data.</text>
</comment>
<dbReference type="Proteomes" id="UP001279734">
    <property type="component" value="Unassembled WGS sequence"/>
</dbReference>
<evidence type="ECO:0000256" key="1">
    <source>
        <dbReference type="SAM" id="MobiDB-lite"/>
    </source>
</evidence>
<dbReference type="EMBL" id="BSYO01000029">
    <property type="protein sequence ID" value="GMH25560.1"/>
    <property type="molecule type" value="Genomic_DNA"/>
</dbReference>
<reference evidence="2" key="1">
    <citation type="submission" date="2023-05" db="EMBL/GenBank/DDBJ databases">
        <title>Nepenthes gracilis genome sequencing.</title>
        <authorList>
            <person name="Fukushima K."/>
        </authorList>
    </citation>
    <scope>NUCLEOTIDE SEQUENCE</scope>
    <source>
        <strain evidence="2">SING2019-196</strain>
    </source>
</reference>
<accession>A0AAD3Y2X5</accession>
<organism evidence="2 3">
    <name type="scientific">Nepenthes gracilis</name>
    <name type="common">Slender pitcher plant</name>
    <dbReference type="NCBI Taxonomy" id="150966"/>
    <lineage>
        <taxon>Eukaryota</taxon>
        <taxon>Viridiplantae</taxon>
        <taxon>Streptophyta</taxon>
        <taxon>Embryophyta</taxon>
        <taxon>Tracheophyta</taxon>
        <taxon>Spermatophyta</taxon>
        <taxon>Magnoliopsida</taxon>
        <taxon>eudicotyledons</taxon>
        <taxon>Gunneridae</taxon>
        <taxon>Pentapetalae</taxon>
        <taxon>Caryophyllales</taxon>
        <taxon>Nepenthaceae</taxon>
        <taxon>Nepenthes</taxon>
    </lineage>
</organism>
<name>A0AAD3Y2X5_NEPGR</name>
<keyword evidence="3" id="KW-1185">Reference proteome</keyword>
<feature type="region of interest" description="Disordered" evidence="1">
    <location>
        <begin position="118"/>
        <end position="144"/>
    </location>
</feature>
<dbReference type="AlphaFoldDB" id="A0AAD3Y2X5"/>
<gene>
    <name evidence="2" type="ORF">Nepgr_027403</name>
</gene>
<evidence type="ECO:0000313" key="2">
    <source>
        <dbReference type="EMBL" id="GMH25560.1"/>
    </source>
</evidence>
<sequence length="227" mass="25970">MIDALADKFSKTTERLGIVTVQGKQVWNWFQTKRFGNSEIDGRVSLRHEMLRMKPETELIVGDTAGEALNIRSASFKVSLGPLNTCQEGPGPDMAVNFPSITTIILCSLVALKVHAKKSKSKRSQKTENRKSSQANASMDQIDSKRLIPNESVTYLNFEHMFNRNAKVAEREKRMDSRECGCERGFRDTGKVGLREREDWLREREGRLSREEGLASREKRRYCGERR</sequence>